<dbReference type="AlphaFoldDB" id="A0A699K450"/>
<protein>
    <submittedName>
        <fullName evidence="1">Reverse transcriptase domain-containing protein</fullName>
    </submittedName>
</protein>
<evidence type="ECO:0000313" key="1">
    <source>
        <dbReference type="EMBL" id="GFA70456.1"/>
    </source>
</evidence>
<keyword evidence="1" id="KW-0808">Transferase</keyword>
<proteinExistence type="predicted"/>
<keyword evidence="1" id="KW-0548">Nucleotidyltransferase</keyword>
<dbReference type="EMBL" id="BKCJ010472156">
    <property type="protein sequence ID" value="GFA70456.1"/>
    <property type="molecule type" value="Genomic_DNA"/>
</dbReference>
<name>A0A699K450_TANCI</name>
<sequence>MPPRRNKNIFDVYERIMARMEERLDQFADSFANQMNDMMNLRRRGDRNGWRSEGEESENPFFESDGSSLFVEREEWEDDGVADDDYEEGPVFDDDPYEEEIVSGDVGVNLVFEDELEMRDDVFCANWGGSGRRQVEELVSKGHIRERMSPCAQLHGPHDLMSLYVFGSVPKKVQDFDEGLPYQGDSSDDDLVGNSRTNFVYPWGNDEGLSIKERALLFLEAQDRVKEKA</sequence>
<reference evidence="1" key="1">
    <citation type="journal article" date="2019" name="Sci. Rep.">
        <title>Draft genome of Tanacetum cinerariifolium, the natural source of mosquito coil.</title>
        <authorList>
            <person name="Yamashiro T."/>
            <person name="Shiraishi A."/>
            <person name="Satake H."/>
            <person name="Nakayama K."/>
        </authorList>
    </citation>
    <scope>NUCLEOTIDE SEQUENCE</scope>
</reference>
<comment type="caution">
    <text evidence="1">The sequence shown here is derived from an EMBL/GenBank/DDBJ whole genome shotgun (WGS) entry which is preliminary data.</text>
</comment>
<gene>
    <name evidence="1" type="ORF">Tci_642428</name>
</gene>
<organism evidence="1">
    <name type="scientific">Tanacetum cinerariifolium</name>
    <name type="common">Dalmatian daisy</name>
    <name type="synonym">Chrysanthemum cinerariifolium</name>
    <dbReference type="NCBI Taxonomy" id="118510"/>
    <lineage>
        <taxon>Eukaryota</taxon>
        <taxon>Viridiplantae</taxon>
        <taxon>Streptophyta</taxon>
        <taxon>Embryophyta</taxon>
        <taxon>Tracheophyta</taxon>
        <taxon>Spermatophyta</taxon>
        <taxon>Magnoliopsida</taxon>
        <taxon>eudicotyledons</taxon>
        <taxon>Gunneridae</taxon>
        <taxon>Pentapetalae</taxon>
        <taxon>asterids</taxon>
        <taxon>campanulids</taxon>
        <taxon>Asterales</taxon>
        <taxon>Asteraceae</taxon>
        <taxon>Asteroideae</taxon>
        <taxon>Anthemideae</taxon>
        <taxon>Anthemidinae</taxon>
        <taxon>Tanacetum</taxon>
    </lineage>
</organism>
<dbReference type="GO" id="GO:0003964">
    <property type="term" value="F:RNA-directed DNA polymerase activity"/>
    <property type="evidence" value="ECO:0007669"/>
    <property type="project" value="UniProtKB-KW"/>
</dbReference>
<accession>A0A699K450</accession>
<keyword evidence="1" id="KW-0695">RNA-directed DNA polymerase</keyword>